<name>A0A3G4ZS02_9VIRU</name>
<sequence>MRKYPKDTDEAVEKRLARYFRPCNVRHRARVAKEITAMHKRNRYVVKAQKERDEFLALQKELSKYSWIDIKNMNC</sequence>
<reference evidence="1" key="1">
    <citation type="submission" date="2018-10" db="EMBL/GenBank/DDBJ databases">
        <title>Hidden diversity of soil giant viruses.</title>
        <authorList>
            <person name="Schulz F."/>
            <person name="Alteio L."/>
            <person name="Goudeau D."/>
            <person name="Ryan E.M."/>
            <person name="Malmstrom R.R."/>
            <person name="Blanchard J."/>
            <person name="Woyke T."/>
        </authorList>
    </citation>
    <scope>NUCLEOTIDE SEQUENCE</scope>
    <source>
        <strain evidence="1">EDV1</strain>
    </source>
</reference>
<proteinExistence type="predicted"/>
<evidence type="ECO:0000313" key="1">
    <source>
        <dbReference type="EMBL" id="AYV77687.1"/>
    </source>
</evidence>
<protein>
    <submittedName>
        <fullName evidence="1">Uncharacterized protein</fullName>
    </submittedName>
</protein>
<accession>A0A3G4ZS02</accession>
<gene>
    <name evidence="1" type="ORF">Edafosvirus1_18</name>
</gene>
<organism evidence="1">
    <name type="scientific">Edafosvirus sp</name>
    <dbReference type="NCBI Taxonomy" id="2487765"/>
    <lineage>
        <taxon>Viruses</taxon>
        <taxon>Varidnaviria</taxon>
        <taxon>Bamfordvirae</taxon>
        <taxon>Nucleocytoviricota</taxon>
        <taxon>Megaviricetes</taxon>
        <taxon>Imitervirales</taxon>
        <taxon>Mimiviridae</taxon>
        <taxon>Klosneuvirinae</taxon>
    </lineage>
</organism>
<dbReference type="EMBL" id="MK072066">
    <property type="protein sequence ID" value="AYV77687.1"/>
    <property type="molecule type" value="Genomic_DNA"/>
</dbReference>